<evidence type="ECO:0000313" key="3">
    <source>
        <dbReference type="Proteomes" id="UP000198346"/>
    </source>
</evidence>
<feature type="transmembrane region" description="Helical" evidence="1">
    <location>
        <begin position="40"/>
        <end position="62"/>
    </location>
</feature>
<evidence type="ECO:0000313" key="2">
    <source>
        <dbReference type="EMBL" id="SNT74878.1"/>
    </source>
</evidence>
<feature type="transmembrane region" description="Helical" evidence="1">
    <location>
        <begin position="92"/>
        <end position="110"/>
    </location>
</feature>
<evidence type="ECO:0000256" key="1">
    <source>
        <dbReference type="SAM" id="Phobius"/>
    </source>
</evidence>
<proteinExistence type="predicted"/>
<organism evidence="2 3">
    <name type="scientific">Amphiplicatus metriothermophilus</name>
    <dbReference type="NCBI Taxonomy" id="1519374"/>
    <lineage>
        <taxon>Bacteria</taxon>
        <taxon>Pseudomonadati</taxon>
        <taxon>Pseudomonadota</taxon>
        <taxon>Alphaproteobacteria</taxon>
        <taxon>Parvularculales</taxon>
        <taxon>Parvularculaceae</taxon>
        <taxon>Amphiplicatus</taxon>
    </lineage>
</organism>
<feature type="transmembrane region" description="Helical" evidence="1">
    <location>
        <begin position="69"/>
        <end position="86"/>
    </location>
</feature>
<reference evidence="2 3" key="1">
    <citation type="submission" date="2017-07" db="EMBL/GenBank/DDBJ databases">
        <authorList>
            <person name="Sun Z.S."/>
            <person name="Albrecht U."/>
            <person name="Echele G."/>
            <person name="Lee C.C."/>
        </authorList>
    </citation>
    <scope>NUCLEOTIDE SEQUENCE [LARGE SCALE GENOMIC DNA]</scope>
    <source>
        <strain evidence="2 3">CGMCC 1.12710</strain>
    </source>
</reference>
<keyword evidence="1" id="KW-1133">Transmembrane helix</keyword>
<keyword evidence="1" id="KW-0812">Transmembrane</keyword>
<dbReference type="AlphaFoldDB" id="A0A239PXR4"/>
<keyword evidence="3" id="KW-1185">Reference proteome</keyword>
<protein>
    <submittedName>
        <fullName evidence="2">Uncharacterized protein</fullName>
    </submittedName>
</protein>
<dbReference type="RefSeq" id="WP_089412902.1">
    <property type="nucleotide sequence ID" value="NZ_FZQA01000006.1"/>
</dbReference>
<dbReference type="EMBL" id="FZQA01000006">
    <property type="protein sequence ID" value="SNT74878.1"/>
    <property type="molecule type" value="Genomic_DNA"/>
</dbReference>
<gene>
    <name evidence="2" type="ORF">SAMN06297382_2469</name>
</gene>
<keyword evidence="1" id="KW-0472">Membrane</keyword>
<sequence>MLRSLLAVIVAVIAGLAVAKLVESAGLALRISGDGAADFHAGALIVGWGLGAFVAAFAALLMARRWAPVGWLAAATILFQAVMTLMNAVLPLWAWLGAVLTIGAGGWAAIRLTKASHARPPTRQEPFA</sequence>
<name>A0A239PXR4_9PROT</name>
<dbReference type="Proteomes" id="UP000198346">
    <property type="component" value="Unassembled WGS sequence"/>
</dbReference>
<accession>A0A239PXR4</accession>